<organism evidence="9 10">
    <name type="scientific">Geovibrio thiophilus</name>
    <dbReference type="NCBI Taxonomy" id="139438"/>
    <lineage>
        <taxon>Bacteria</taxon>
        <taxon>Pseudomonadati</taxon>
        <taxon>Deferribacterota</taxon>
        <taxon>Deferribacteres</taxon>
        <taxon>Deferribacterales</taxon>
        <taxon>Geovibrionaceae</taxon>
        <taxon>Geovibrio</taxon>
    </lineage>
</organism>
<dbReference type="GO" id="GO:0006565">
    <property type="term" value="P:L-serine catabolic process"/>
    <property type="evidence" value="ECO:0007669"/>
    <property type="project" value="TreeGrafter"/>
</dbReference>
<dbReference type="EC" id="4.3.1.19" evidence="9"/>
<dbReference type="InterPro" id="IPR045865">
    <property type="entry name" value="ACT-like_dom_sf"/>
</dbReference>
<dbReference type="OrthoDB" id="9811476at2"/>
<dbReference type="InterPro" id="IPR005789">
    <property type="entry name" value="Thr_deHydtase_catblc"/>
</dbReference>
<dbReference type="InterPro" id="IPR050147">
    <property type="entry name" value="Ser/Thr_Dehydratase"/>
</dbReference>
<dbReference type="CDD" id="cd04886">
    <property type="entry name" value="ACT_ThrD-II-like"/>
    <property type="match status" value="1"/>
</dbReference>
<evidence type="ECO:0000256" key="1">
    <source>
        <dbReference type="ARBA" id="ARBA00001933"/>
    </source>
</evidence>
<dbReference type="GO" id="GO:0003941">
    <property type="term" value="F:L-serine ammonia-lyase activity"/>
    <property type="evidence" value="ECO:0007669"/>
    <property type="project" value="UniProtKB-EC"/>
</dbReference>
<dbReference type="GO" id="GO:0006567">
    <property type="term" value="P:L-threonine catabolic process"/>
    <property type="evidence" value="ECO:0007669"/>
    <property type="project" value="InterPro"/>
</dbReference>
<comment type="pathway">
    <text evidence="2">Amino-acid biosynthesis; L-isoleucine biosynthesis; 2-oxobutanoate from L-threonine: step 1/1.</text>
</comment>
<dbReference type="InterPro" id="IPR044561">
    <property type="entry name" value="ACT_ThrD-II-like"/>
</dbReference>
<dbReference type="EMBL" id="CP035108">
    <property type="protein sequence ID" value="QAR32123.1"/>
    <property type="molecule type" value="Genomic_DNA"/>
</dbReference>
<comment type="cofactor">
    <cofactor evidence="1">
        <name>pyridoxal 5'-phosphate</name>
        <dbReference type="ChEBI" id="CHEBI:597326"/>
    </cofactor>
</comment>
<dbReference type="PANTHER" id="PTHR48078:SF6">
    <property type="entry name" value="L-THREONINE DEHYDRATASE CATABOLIC TDCB"/>
    <property type="match status" value="1"/>
</dbReference>
<dbReference type="PROSITE" id="PS00165">
    <property type="entry name" value="DEHYDRATASE_SER_THR"/>
    <property type="match status" value="1"/>
</dbReference>
<dbReference type="Gene3D" id="3.40.50.1100">
    <property type="match status" value="2"/>
</dbReference>
<keyword evidence="5" id="KW-0663">Pyridoxal phosphate</keyword>
<dbReference type="GO" id="GO:0004794">
    <property type="term" value="F:threonine deaminase activity"/>
    <property type="evidence" value="ECO:0007669"/>
    <property type="project" value="UniProtKB-EC"/>
</dbReference>
<comment type="similarity">
    <text evidence="3">Belongs to the serine/threonine dehydratase family.</text>
</comment>
<evidence type="ECO:0000256" key="2">
    <source>
        <dbReference type="ARBA" id="ARBA00004810"/>
    </source>
</evidence>
<evidence type="ECO:0000259" key="8">
    <source>
        <dbReference type="PROSITE" id="PS51671"/>
    </source>
</evidence>
<gene>
    <name evidence="9" type="ORF">EP073_01505</name>
</gene>
<keyword evidence="10" id="KW-1185">Reference proteome</keyword>
<dbReference type="InterPro" id="IPR036052">
    <property type="entry name" value="TrpB-like_PALP_sf"/>
</dbReference>
<evidence type="ECO:0000313" key="9">
    <source>
        <dbReference type="EMBL" id="QAR32123.1"/>
    </source>
</evidence>
<feature type="domain" description="ACT" evidence="8">
    <location>
        <begin position="324"/>
        <end position="398"/>
    </location>
</feature>
<sequence>MLYEITESYGRIKNYIKHLPLYYSNNFSEMTGADIYFKLENLQRTGSFKIRGALNCILKNIDRCKDGVIAASAGNHAQGVAFSAKSLGLKAVIVMPEFTPMVKVNNTRGYGAEVILFGRSFEDAYKHAVTLAKERGLQFIHPFDDPDVIAGQGTIAYEILSEKSDIDQIVVPVGGGGLISGIAEYVKNTRPEIKIIGVQAEEAAGMVSSLSEGRVVSLASSFTFAEGIAVKKVGDLTFRCCQNCVDEMITVSENEIALAVLEYIERAKLVVEGAGAAPLAALLAGKLDIAGKKTVLVVSGGNIDVTTINRIISRGMTATGRFMTVAIILPDVPGALTALSGEISSLNANIHEIVHIRNDHNIPLSRSRVNISLETRGFEHIEQIMERLSALYEVTRLV</sequence>
<dbReference type="RefSeq" id="WP_128465410.1">
    <property type="nucleotide sequence ID" value="NZ_CP035108.1"/>
</dbReference>
<evidence type="ECO:0000256" key="4">
    <source>
        <dbReference type="ARBA" id="ARBA00022624"/>
    </source>
</evidence>
<keyword evidence="4" id="KW-0028">Amino-acid biosynthesis</keyword>
<dbReference type="FunFam" id="3.40.50.1100:FF:000007">
    <property type="entry name" value="L-threonine dehydratase catabolic TdcB"/>
    <property type="match status" value="1"/>
</dbReference>
<dbReference type="Gene3D" id="3.30.70.260">
    <property type="match status" value="1"/>
</dbReference>
<dbReference type="UniPathway" id="UPA00047">
    <property type="reaction ID" value="UER00054"/>
</dbReference>
<dbReference type="SUPFAM" id="SSF55021">
    <property type="entry name" value="ACT-like"/>
    <property type="match status" value="1"/>
</dbReference>
<evidence type="ECO:0000256" key="7">
    <source>
        <dbReference type="ARBA" id="ARBA00049406"/>
    </source>
</evidence>
<dbReference type="GO" id="GO:0009097">
    <property type="term" value="P:isoleucine biosynthetic process"/>
    <property type="evidence" value="ECO:0007669"/>
    <property type="project" value="UniProtKB-UniPathway"/>
</dbReference>
<proteinExistence type="inferred from homology"/>
<dbReference type="InterPro" id="IPR001926">
    <property type="entry name" value="TrpB-like_PALP"/>
</dbReference>
<dbReference type="NCBIfam" id="TIGR01127">
    <property type="entry name" value="ilvA_1Cterm"/>
    <property type="match status" value="1"/>
</dbReference>
<dbReference type="Proteomes" id="UP000287502">
    <property type="component" value="Chromosome"/>
</dbReference>
<reference evidence="9 10" key="1">
    <citation type="submission" date="2019-01" db="EMBL/GenBank/DDBJ databases">
        <title>Geovibrio thiophilus DSM 11263, complete genome.</title>
        <authorList>
            <person name="Spring S."/>
            <person name="Bunk B."/>
            <person name="Sproer C."/>
        </authorList>
    </citation>
    <scope>NUCLEOTIDE SEQUENCE [LARGE SCALE GENOMIC DNA]</scope>
    <source>
        <strain evidence="9 10">DSM 11263</strain>
    </source>
</reference>
<dbReference type="InterPro" id="IPR000634">
    <property type="entry name" value="Ser/Thr_deHydtase_PyrdxlP-BS"/>
</dbReference>
<evidence type="ECO:0000313" key="10">
    <source>
        <dbReference type="Proteomes" id="UP000287502"/>
    </source>
</evidence>
<keyword evidence="4" id="KW-0412">Isoleucine biosynthesis</keyword>
<dbReference type="InterPro" id="IPR002912">
    <property type="entry name" value="ACT_dom"/>
</dbReference>
<dbReference type="PROSITE" id="PS51671">
    <property type="entry name" value="ACT"/>
    <property type="match status" value="1"/>
</dbReference>
<dbReference type="Pfam" id="PF00291">
    <property type="entry name" value="PALP"/>
    <property type="match status" value="1"/>
</dbReference>
<dbReference type="SUPFAM" id="SSF53686">
    <property type="entry name" value="Tryptophan synthase beta subunit-like PLP-dependent enzymes"/>
    <property type="match status" value="1"/>
</dbReference>
<dbReference type="CDD" id="cd01562">
    <property type="entry name" value="Thr-dehyd"/>
    <property type="match status" value="1"/>
</dbReference>
<protein>
    <submittedName>
        <fullName evidence="9">Threonine ammonia-lyase</fullName>
        <ecNumber evidence="9">4.3.1.19</ecNumber>
    </submittedName>
</protein>
<keyword evidence="6 9" id="KW-0456">Lyase</keyword>
<accession>A0A3R5UWC2</accession>
<dbReference type="PANTHER" id="PTHR48078">
    <property type="entry name" value="THREONINE DEHYDRATASE, MITOCHONDRIAL-RELATED"/>
    <property type="match status" value="1"/>
</dbReference>
<keyword evidence="4" id="KW-0100">Branched-chain amino acid biosynthesis</keyword>
<evidence type="ECO:0000256" key="5">
    <source>
        <dbReference type="ARBA" id="ARBA00022898"/>
    </source>
</evidence>
<comment type="catalytic activity">
    <reaction evidence="7">
        <text>L-serine = pyruvate + NH4(+)</text>
        <dbReference type="Rhea" id="RHEA:19169"/>
        <dbReference type="ChEBI" id="CHEBI:15361"/>
        <dbReference type="ChEBI" id="CHEBI:28938"/>
        <dbReference type="ChEBI" id="CHEBI:33384"/>
        <dbReference type="EC" id="4.3.1.17"/>
    </reaction>
</comment>
<evidence type="ECO:0000256" key="6">
    <source>
        <dbReference type="ARBA" id="ARBA00023239"/>
    </source>
</evidence>
<name>A0A3R5UWC2_9BACT</name>
<dbReference type="GO" id="GO:0030170">
    <property type="term" value="F:pyridoxal phosphate binding"/>
    <property type="evidence" value="ECO:0007669"/>
    <property type="project" value="InterPro"/>
</dbReference>
<dbReference type="AlphaFoldDB" id="A0A3R5UWC2"/>
<evidence type="ECO:0000256" key="3">
    <source>
        <dbReference type="ARBA" id="ARBA00010869"/>
    </source>
</evidence>
<dbReference type="KEGG" id="gtl:EP073_01505"/>